<sequence>MAAMELLEVLAKRRSVRRFKPLPIPEEDLEKLLFALQRAPTDASAQLYSVVRVKDPALRDEIARLSGDQEHIRQAAEFFVFLADIHRLERLLEHRGQKMAPWPRTALHFAILDAGLAGAYLALTAEALGYGVCFIGGVLNGVETLTDLLGLPPGVLPVVGLAVGVPDEEGPPRPRLPRRLVVHEDRYRPYTEEDLEEAYRAMAPYSRVGDWNRVLRRYFAEGGTMEAREKPYGKVLSRQGFDPDLPPGAPFYSLGALLEEALAEARGVLFRKGEVWLERETEAFRGEGRPGEALLMALRKARGEVPDWP</sequence>
<dbReference type="AlphaFoldDB" id="A0A3P4AS68"/>
<evidence type="ECO:0000256" key="2">
    <source>
        <dbReference type="ARBA" id="ARBA00022630"/>
    </source>
</evidence>
<reference evidence="6 7" key="1">
    <citation type="submission" date="2018-10" db="EMBL/GenBank/DDBJ databases">
        <authorList>
            <person name="Peiro R."/>
            <person name="Begona"/>
            <person name="Cbmso G."/>
            <person name="Lopez M."/>
            <person name="Gonzalez S."/>
            <person name="Sacristan E."/>
            <person name="Castillo E."/>
        </authorList>
    </citation>
    <scope>NUCLEOTIDE SEQUENCE [LARGE SCALE GENOMIC DNA]</scope>
    <source>
        <strain evidence="6">TTHNAR1</strain>
    </source>
</reference>
<dbReference type="InterPro" id="IPR016446">
    <property type="entry name" value="Flavin_OxRdtase_Frp"/>
</dbReference>
<dbReference type="InterPro" id="IPR029479">
    <property type="entry name" value="Nitroreductase"/>
</dbReference>
<keyword evidence="3" id="KW-0288">FMN</keyword>
<name>A0A3P4AS68_THETH</name>
<keyword evidence="4" id="KW-0560">Oxidoreductase</keyword>
<dbReference type="SUPFAM" id="SSF55469">
    <property type="entry name" value="FMN-dependent nitroreductase-like"/>
    <property type="match status" value="1"/>
</dbReference>
<feature type="domain" description="Nitroreductase" evidence="5">
    <location>
        <begin position="11"/>
        <end position="164"/>
    </location>
</feature>
<comment type="similarity">
    <text evidence="1">Belongs to the flavin oxidoreductase frp family.</text>
</comment>
<protein>
    <submittedName>
        <fullName evidence="6">FMN reductase (NADPH)</fullName>
    </submittedName>
</protein>
<dbReference type="PANTHER" id="PTHR43425:SF2">
    <property type="entry name" value="OXYGEN-INSENSITIVE NADPH NITROREDUCTASE"/>
    <property type="match status" value="1"/>
</dbReference>
<proteinExistence type="inferred from homology"/>
<organism evidence="6 7">
    <name type="scientific">Thermus thermophilus</name>
    <dbReference type="NCBI Taxonomy" id="274"/>
    <lineage>
        <taxon>Bacteria</taxon>
        <taxon>Thermotogati</taxon>
        <taxon>Deinococcota</taxon>
        <taxon>Deinococci</taxon>
        <taxon>Thermales</taxon>
        <taxon>Thermaceae</taxon>
        <taxon>Thermus</taxon>
    </lineage>
</organism>
<dbReference type="EMBL" id="LR027517">
    <property type="protein sequence ID" value="VCU53987.1"/>
    <property type="molecule type" value="Genomic_DNA"/>
</dbReference>
<dbReference type="GO" id="GO:0016491">
    <property type="term" value="F:oxidoreductase activity"/>
    <property type="evidence" value="ECO:0007669"/>
    <property type="project" value="UniProtKB-KW"/>
</dbReference>
<evidence type="ECO:0000256" key="1">
    <source>
        <dbReference type="ARBA" id="ARBA00008366"/>
    </source>
</evidence>
<evidence type="ECO:0000259" key="5">
    <source>
        <dbReference type="Pfam" id="PF00881"/>
    </source>
</evidence>
<dbReference type="Pfam" id="PF00881">
    <property type="entry name" value="Nitroreductase"/>
    <property type="match status" value="1"/>
</dbReference>
<dbReference type="Proteomes" id="UP000279841">
    <property type="component" value="Chromosome"/>
</dbReference>
<gene>
    <name evidence="6" type="primary">nfrA1</name>
    <name evidence="6" type="ORF">TTHN1_01782</name>
</gene>
<evidence type="ECO:0000256" key="4">
    <source>
        <dbReference type="ARBA" id="ARBA00023002"/>
    </source>
</evidence>
<dbReference type="PANTHER" id="PTHR43425">
    <property type="entry name" value="OXYGEN-INSENSITIVE NADPH NITROREDUCTASE"/>
    <property type="match status" value="1"/>
</dbReference>
<dbReference type="Gene3D" id="3.40.109.10">
    <property type="entry name" value="NADH Oxidase"/>
    <property type="match status" value="1"/>
</dbReference>
<evidence type="ECO:0000313" key="6">
    <source>
        <dbReference type="EMBL" id="VCU53987.1"/>
    </source>
</evidence>
<accession>A0A3P4AS68</accession>
<dbReference type="InterPro" id="IPR000415">
    <property type="entry name" value="Nitroreductase-like"/>
</dbReference>
<evidence type="ECO:0000313" key="7">
    <source>
        <dbReference type="Proteomes" id="UP000279841"/>
    </source>
</evidence>
<keyword evidence="2" id="KW-0285">Flavoprotein</keyword>
<evidence type="ECO:0000256" key="3">
    <source>
        <dbReference type="ARBA" id="ARBA00022643"/>
    </source>
</evidence>